<reference evidence="6" key="1">
    <citation type="submission" date="2006-12" db="EMBL/GenBank/DDBJ databases">
        <title>Complete sequence of Mycobacterium vanbaalenii PYR-1.</title>
        <authorList>
            <consortium name="US DOE Joint Genome Institute"/>
            <person name="Copeland A."/>
            <person name="Lucas S."/>
            <person name="Lapidus A."/>
            <person name="Barry K."/>
            <person name="Detter J.C."/>
            <person name="Glavina del Rio T."/>
            <person name="Hammon N."/>
            <person name="Israni S."/>
            <person name="Dalin E."/>
            <person name="Tice H."/>
            <person name="Pitluck S."/>
            <person name="Singan V."/>
            <person name="Schmutz J."/>
            <person name="Larimer F."/>
            <person name="Land M."/>
            <person name="Hauser L."/>
            <person name="Kyrpides N."/>
            <person name="Anderson I.J."/>
            <person name="Miller C."/>
            <person name="Richardson P."/>
        </authorList>
    </citation>
    <scope>NUCLEOTIDE SEQUENCE [LARGE SCALE GENOMIC DNA]</scope>
    <source>
        <strain evidence="6">PYR-1</strain>
    </source>
</reference>
<evidence type="ECO:0000313" key="6">
    <source>
        <dbReference type="EMBL" id="ABM12402.1"/>
    </source>
</evidence>
<sequence length="470" mass="48953">MINPATGAPVAEYALAQPADVDAAVASARAALGGWATATPAERSAVLAKLAKLADEATADLVAEEVSQTGKPVRLATEFDVPGSVDNIDFFAGAARHLEGKASGEYSADHTSSIRREAVGVVATITPWNYPLQMAVWKVLPALAAGCSVVIKPAEITPLTTLTLARLAAEAGLPAGVFNVVTGSGADVGTALAGHADVDMVTFTGSTPVGRKVMLAAAAHGHRTQLELGGKAPFVVFDDADLDAAIQGAVAGALINTGQDCTAATRAIVARDLYDDFVAGVAEVMSNIVVGDPGDPDTDLGPLITLAHRAKVAGMVERAPGEGGRIVTGGVAPDGPGSFYRPTLIADVSEQSEVWRDEIFGPVLAVRSFTDDDDALRQANDTAYGLAASAWTRDVYRAQRASREIHAGCVWINDHIPIISEMPHGGFGASGFGKDMSQYSLEEYLSIKHVMSDITGVADKTWHRTIFTKR</sequence>
<evidence type="ECO:0000259" key="5">
    <source>
        <dbReference type="Pfam" id="PF00171"/>
    </source>
</evidence>
<dbReference type="InterPro" id="IPR016161">
    <property type="entry name" value="Ald_DH/histidinol_DH"/>
</dbReference>
<comment type="similarity">
    <text evidence="1 4">Belongs to the aldehyde dehydrogenase family.</text>
</comment>
<dbReference type="InterPro" id="IPR015590">
    <property type="entry name" value="Aldehyde_DH_dom"/>
</dbReference>
<evidence type="ECO:0000256" key="1">
    <source>
        <dbReference type="ARBA" id="ARBA00009986"/>
    </source>
</evidence>
<dbReference type="EC" id="1.2.1.8" evidence="6"/>
<name>A1T5F2_MYCVP</name>
<keyword evidence="7" id="KW-1185">Reference proteome</keyword>
<dbReference type="SUPFAM" id="SSF53720">
    <property type="entry name" value="ALDH-like"/>
    <property type="match status" value="1"/>
</dbReference>
<gene>
    <name evidence="6" type="ordered locus">Mvan_1572</name>
</gene>
<evidence type="ECO:0000256" key="2">
    <source>
        <dbReference type="ARBA" id="ARBA00023002"/>
    </source>
</evidence>
<dbReference type="FunFam" id="3.40.605.10:FF:000001">
    <property type="entry name" value="Aldehyde dehydrogenase 1"/>
    <property type="match status" value="1"/>
</dbReference>
<evidence type="ECO:0000256" key="3">
    <source>
        <dbReference type="PROSITE-ProRule" id="PRU10007"/>
    </source>
</evidence>
<feature type="active site" evidence="3">
    <location>
        <position position="227"/>
    </location>
</feature>
<dbReference type="FunFam" id="3.40.309.10:FF:000009">
    <property type="entry name" value="Aldehyde dehydrogenase A"/>
    <property type="match status" value="1"/>
</dbReference>
<dbReference type="InterPro" id="IPR016162">
    <property type="entry name" value="Ald_DH_N"/>
</dbReference>
<proteinExistence type="inferred from homology"/>
<dbReference type="PROSITE" id="PS00070">
    <property type="entry name" value="ALDEHYDE_DEHYDR_CYS"/>
    <property type="match status" value="1"/>
</dbReference>
<dbReference type="Gene3D" id="3.40.605.10">
    <property type="entry name" value="Aldehyde Dehydrogenase, Chain A, domain 1"/>
    <property type="match status" value="1"/>
</dbReference>
<protein>
    <submittedName>
        <fullName evidence="6">Betaine-aldehyde dehydrogenase</fullName>
        <ecNumber evidence="6">1.2.1.8</ecNumber>
    </submittedName>
</protein>
<dbReference type="InterPro" id="IPR016163">
    <property type="entry name" value="Ald_DH_C"/>
</dbReference>
<dbReference type="PROSITE" id="PS00687">
    <property type="entry name" value="ALDEHYDE_DEHYDR_GLU"/>
    <property type="match status" value="1"/>
</dbReference>
<dbReference type="AlphaFoldDB" id="A1T5F2"/>
<dbReference type="InterPro" id="IPR029510">
    <property type="entry name" value="Ald_DH_CS_GLU"/>
</dbReference>
<dbReference type="Pfam" id="PF00171">
    <property type="entry name" value="Aldedh"/>
    <property type="match status" value="1"/>
</dbReference>
<feature type="domain" description="Aldehyde dehydrogenase" evidence="5">
    <location>
        <begin position="2"/>
        <end position="450"/>
    </location>
</feature>
<dbReference type="InterPro" id="IPR016160">
    <property type="entry name" value="Ald_DH_CS_CYS"/>
</dbReference>
<dbReference type="PANTHER" id="PTHR11699">
    <property type="entry name" value="ALDEHYDE DEHYDROGENASE-RELATED"/>
    <property type="match status" value="1"/>
</dbReference>
<dbReference type="eggNOG" id="COG1012">
    <property type="taxonomic scope" value="Bacteria"/>
</dbReference>
<evidence type="ECO:0000313" key="7">
    <source>
        <dbReference type="Proteomes" id="UP000009159"/>
    </source>
</evidence>
<dbReference type="NCBIfam" id="NF010000">
    <property type="entry name" value="PRK13473.1"/>
    <property type="match status" value="1"/>
</dbReference>
<evidence type="ECO:0000256" key="4">
    <source>
        <dbReference type="RuleBase" id="RU003345"/>
    </source>
</evidence>
<dbReference type="EMBL" id="CP000511">
    <property type="protein sequence ID" value="ABM12402.1"/>
    <property type="molecule type" value="Genomic_DNA"/>
</dbReference>
<keyword evidence="2 4" id="KW-0560">Oxidoreductase</keyword>
<dbReference type="Gene3D" id="3.40.309.10">
    <property type="entry name" value="Aldehyde Dehydrogenase, Chain A, domain 2"/>
    <property type="match status" value="1"/>
</dbReference>
<dbReference type="KEGG" id="mva:Mvan_1572"/>
<accession>A1T5F2</accession>
<dbReference type="HOGENOM" id="CLU_005391_0_0_11"/>
<organism evidence="6 7">
    <name type="scientific">Mycolicibacterium vanbaalenii (strain DSM 7251 / JCM 13017 / BCRC 16820 / KCTC 9966 / NRRL B-24157 / PYR-1)</name>
    <name type="common">Mycobacterium vanbaalenii</name>
    <dbReference type="NCBI Taxonomy" id="350058"/>
    <lineage>
        <taxon>Bacteria</taxon>
        <taxon>Bacillati</taxon>
        <taxon>Actinomycetota</taxon>
        <taxon>Actinomycetes</taxon>
        <taxon>Mycobacteriales</taxon>
        <taxon>Mycobacteriaceae</taxon>
        <taxon>Mycolicibacterium</taxon>
    </lineage>
</organism>
<dbReference type="STRING" id="350058.Mvan_1572"/>
<dbReference type="GO" id="GO:0008802">
    <property type="term" value="F:betaine-aldehyde dehydrogenase (NAD+) activity"/>
    <property type="evidence" value="ECO:0007669"/>
    <property type="project" value="UniProtKB-EC"/>
</dbReference>
<dbReference type="Proteomes" id="UP000009159">
    <property type="component" value="Chromosome"/>
</dbReference>